<sequence>MILRRLGCRRRRFQSALDEIVQVVQGELRGSGSLLGYRAMHQRLVNHYGLVTTRDVVRHILKEWNTDQGIDFEEGSIDGYDKLKPFNRRILWLEVASSNNDPKIVAQYYLDCVRQLGATVRIILGDRGTEMVNLAAIQRFFGRSSEDDFSREWSSFTENQLQIKE</sequence>
<proteinExistence type="predicted"/>
<keyword evidence="2" id="KW-1185">Reference proteome</keyword>
<dbReference type="Proteomes" id="UP001159427">
    <property type="component" value="Unassembled WGS sequence"/>
</dbReference>
<organism evidence="1 2">
    <name type="scientific">Porites evermanni</name>
    <dbReference type="NCBI Taxonomy" id="104178"/>
    <lineage>
        <taxon>Eukaryota</taxon>
        <taxon>Metazoa</taxon>
        <taxon>Cnidaria</taxon>
        <taxon>Anthozoa</taxon>
        <taxon>Hexacorallia</taxon>
        <taxon>Scleractinia</taxon>
        <taxon>Fungiina</taxon>
        <taxon>Poritidae</taxon>
        <taxon>Porites</taxon>
    </lineage>
</organism>
<gene>
    <name evidence="1" type="ORF">PEVE_00026658</name>
</gene>
<dbReference type="PANTHER" id="PTHR46177:SF1">
    <property type="entry name" value="INTEGRASE CATALYTIC DOMAIN-CONTAINING PROTEIN"/>
    <property type="match status" value="1"/>
</dbReference>
<evidence type="ECO:0000313" key="2">
    <source>
        <dbReference type="Proteomes" id="UP001159427"/>
    </source>
</evidence>
<dbReference type="EMBL" id="CALNXI010003618">
    <property type="protein sequence ID" value="CAH3193851.1"/>
    <property type="molecule type" value="Genomic_DNA"/>
</dbReference>
<evidence type="ECO:0000313" key="1">
    <source>
        <dbReference type="EMBL" id="CAH3193851.1"/>
    </source>
</evidence>
<protein>
    <submittedName>
        <fullName evidence="1">Uncharacterized protein</fullName>
    </submittedName>
</protein>
<dbReference type="PANTHER" id="PTHR46177">
    <property type="entry name" value="INTEGRASE CATALYTIC DOMAIN-CONTAINING PROTEIN"/>
    <property type="match status" value="1"/>
</dbReference>
<name>A0ABN8SSJ9_9CNID</name>
<accession>A0ABN8SSJ9</accession>
<reference evidence="1 2" key="1">
    <citation type="submission" date="2022-05" db="EMBL/GenBank/DDBJ databases">
        <authorList>
            <consortium name="Genoscope - CEA"/>
            <person name="William W."/>
        </authorList>
    </citation>
    <scope>NUCLEOTIDE SEQUENCE [LARGE SCALE GENOMIC DNA]</scope>
</reference>
<comment type="caution">
    <text evidence="1">The sequence shown here is derived from an EMBL/GenBank/DDBJ whole genome shotgun (WGS) entry which is preliminary data.</text>
</comment>